<sequence>MRLSNRYRLLVRAGTAVVAVVAAKLAMHALGWETLSLNPLFSGIVAANVFLMGFLLNGVLSDFKESERLPGELAAGLENLAQDVRGIGLARADADVRPCLGALAALAADVRGWFHKQVRSRALTERLDALTPEFAKLEQWTQATLVSRLKQEQGALRRLLTRAHTIRETSFIASGYLLADLVTVLLCVGLVLVRIEPFHESLFFVTVIAYFMIYLLMLIRDLDNPFGYYDGASGEDVSLKPLEDAIERLHRLAAEGR</sequence>
<feature type="transmembrane region" description="Helical" evidence="1">
    <location>
        <begin position="39"/>
        <end position="60"/>
    </location>
</feature>
<reference evidence="2" key="1">
    <citation type="submission" date="2020-07" db="EMBL/GenBank/DDBJ databases">
        <title>Huge and variable diversity of episymbiotic CPR bacteria and DPANN archaea in groundwater ecosystems.</title>
        <authorList>
            <person name="He C.Y."/>
            <person name="Keren R."/>
            <person name="Whittaker M."/>
            <person name="Farag I.F."/>
            <person name="Doudna J."/>
            <person name="Cate J.H.D."/>
            <person name="Banfield J.F."/>
        </authorList>
    </citation>
    <scope>NUCLEOTIDE SEQUENCE</scope>
    <source>
        <strain evidence="2">NC_groundwater_1813_Pr3_B-0.1um_71_17</strain>
    </source>
</reference>
<dbReference type="Proteomes" id="UP000696931">
    <property type="component" value="Unassembled WGS sequence"/>
</dbReference>
<name>A0A933W203_UNCEI</name>
<protein>
    <submittedName>
        <fullName evidence="2">Uncharacterized protein</fullName>
    </submittedName>
</protein>
<gene>
    <name evidence="2" type="ORF">HZA61_02525</name>
</gene>
<evidence type="ECO:0000313" key="2">
    <source>
        <dbReference type="EMBL" id="MBI5168343.1"/>
    </source>
</evidence>
<evidence type="ECO:0000256" key="1">
    <source>
        <dbReference type="SAM" id="Phobius"/>
    </source>
</evidence>
<keyword evidence="1" id="KW-0812">Transmembrane</keyword>
<proteinExistence type="predicted"/>
<dbReference type="EMBL" id="JACRIW010000020">
    <property type="protein sequence ID" value="MBI5168343.1"/>
    <property type="molecule type" value="Genomic_DNA"/>
</dbReference>
<organism evidence="2 3">
    <name type="scientific">Eiseniibacteriota bacterium</name>
    <dbReference type="NCBI Taxonomy" id="2212470"/>
    <lineage>
        <taxon>Bacteria</taxon>
        <taxon>Candidatus Eiseniibacteriota</taxon>
    </lineage>
</organism>
<accession>A0A933W203</accession>
<feature type="transmembrane region" description="Helical" evidence="1">
    <location>
        <begin position="201"/>
        <end position="219"/>
    </location>
</feature>
<keyword evidence="1" id="KW-1133">Transmembrane helix</keyword>
<dbReference type="AlphaFoldDB" id="A0A933W203"/>
<feature type="transmembrane region" description="Helical" evidence="1">
    <location>
        <begin position="9"/>
        <end position="27"/>
    </location>
</feature>
<feature type="transmembrane region" description="Helical" evidence="1">
    <location>
        <begin position="171"/>
        <end position="195"/>
    </location>
</feature>
<keyword evidence="1" id="KW-0472">Membrane</keyword>
<comment type="caution">
    <text evidence="2">The sequence shown here is derived from an EMBL/GenBank/DDBJ whole genome shotgun (WGS) entry which is preliminary data.</text>
</comment>
<evidence type="ECO:0000313" key="3">
    <source>
        <dbReference type="Proteomes" id="UP000696931"/>
    </source>
</evidence>